<reference evidence="3" key="2">
    <citation type="submission" date="2017-10" db="EMBL/GenBank/DDBJ databases">
        <authorList>
            <person name="Enke T.N."/>
            <person name="Cordero O.X."/>
        </authorList>
    </citation>
    <scope>NUCLEOTIDE SEQUENCE</scope>
    <source>
        <strain evidence="3">4G03</strain>
    </source>
</reference>
<keyword evidence="5" id="KW-1185">Reference proteome</keyword>
<dbReference type="EMBL" id="JAUYVU010000006">
    <property type="protein sequence ID" value="MDP2541535.1"/>
    <property type="molecule type" value="Genomic_DNA"/>
</dbReference>
<evidence type="ECO:0000313" key="4">
    <source>
        <dbReference type="Proteomes" id="UP000222163"/>
    </source>
</evidence>
<feature type="transmembrane region" description="Helical" evidence="1">
    <location>
        <begin position="6"/>
        <end position="22"/>
    </location>
</feature>
<protein>
    <submittedName>
        <fullName evidence="3">Uncharacterized protein</fullName>
    </submittedName>
</protein>
<evidence type="ECO:0000313" key="2">
    <source>
        <dbReference type="EMBL" id="MDP2541535.1"/>
    </source>
</evidence>
<proteinExistence type="predicted"/>
<organism evidence="3 4">
    <name type="scientific">Tenacibaculum discolor</name>
    <dbReference type="NCBI Taxonomy" id="361581"/>
    <lineage>
        <taxon>Bacteria</taxon>
        <taxon>Pseudomonadati</taxon>
        <taxon>Bacteroidota</taxon>
        <taxon>Flavobacteriia</taxon>
        <taxon>Flavobacteriales</taxon>
        <taxon>Flavobacteriaceae</taxon>
        <taxon>Tenacibaculum</taxon>
    </lineage>
</organism>
<evidence type="ECO:0000313" key="5">
    <source>
        <dbReference type="Proteomes" id="UP001242342"/>
    </source>
</evidence>
<evidence type="ECO:0000256" key="1">
    <source>
        <dbReference type="SAM" id="Phobius"/>
    </source>
</evidence>
<keyword evidence="1" id="KW-0812">Transmembrane</keyword>
<comment type="caution">
    <text evidence="3">The sequence shown here is derived from an EMBL/GenBank/DDBJ whole genome shotgun (WGS) entry which is preliminary data.</text>
</comment>
<feature type="transmembrane region" description="Helical" evidence="1">
    <location>
        <begin position="237"/>
        <end position="258"/>
    </location>
</feature>
<sequence>MLNTIINTVIILTLLYTSYSLWKIGKRRKENGLLFKMISLFILIHIVIFPIIYVLIINNDPSSIEIDNKILSFEKEAKLKDLELSYNKKDIESQELIIEDILSSDIELLREEDIFWLDDYYTFDEDEPDNFITTKKRTLYFYERSKQTPAIPFGKFIRINSKNKNFKEFELKGDFNMTAIEILKKRLDELKQLKHKRFNQLNIIKLNKFWSYKEVLPYTINILFTDSFKPKRKGAQIIHFLHNVVVAAFLLSFIVSLFQNYITKEDKNQSIEKRLDRIEELLKEKE</sequence>
<dbReference type="Proteomes" id="UP001242342">
    <property type="component" value="Unassembled WGS sequence"/>
</dbReference>
<dbReference type="AlphaFoldDB" id="A0A2G1BTS5"/>
<name>A0A2G1BTS5_9FLAO</name>
<dbReference type="EMBL" id="PDUU01000008">
    <property type="protein sequence ID" value="PHN97450.1"/>
    <property type="molecule type" value="Genomic_DNA"/>
</dbReference>
<dbReference type="Proteomes" id="UP000222163">
    <property type="component" value="Unassembled WGS sequence"/>
</dbReference>
<keyword evidence="1" id="KW-1133">Transmembrane helix</keyword>
<evidence type="ECO:0000313" key="3">
    <source>
        <dbReference type="EMBL" id="PHN97450.1"/>
    </source>
</evidence>
<reference evidence="2 5" key="3">
    <citation type="submission" date="2023-07" db="EMBL/GenBank/DDBJ databases">
        <title>Genome content predicts the carbon catabolic preferences of heterotrophic bacteria.</title>
        <authorList>
            <person name="Gralka M."/>
        </authorList>
    </citation>
    <scope>NUCLEOTIDE SEQUENCE [LARGE SCALE GENOMIC DNA]</scope>
    <source>
        <strain evidence="2 5">4G03</strain>
    </source>
</reference>
<accession>A0A2G1BTS5</accession>
<dbReference type="RefSeq" id="WP_099215660.1">
    <property type="nucleotide sequence ID" value="NZ_JAUYVU010000006.1"/>
</dbReference>
<gene>
    <name evidence="3" type="ORF">CSC81_10275</name>
    <name evidence="2" type="ORF">Q8W23_08625</name>
</gene>
<keyword evidence="1" id="KW-0472">Membrane</keyword>
<reference evidence="3 4" key="1">
    <citation type="journal article" date="2016" name="Nat. Commun.">
        <title>Microbial interactions lead to rapid micro-scale successions on model marine particles.</title>
        <authorList>
            <person name="Datta M.S."/>
            <person name="Sliwerska E."/>
            <person name="Gore J."/>
            <person name="Polz M.F."/>
            <person name="Cordero O.X."/>
        </authorList>
    </citation>
    <scope>NUCLEOTIDE SEQUENCE [LARGE SCALE GENOMIC DNA]</scope>
    <source>
        <strain evidence="3 4">4G03</strain>
    </source>
</reference>
<feature type="transmembrane region" description="Helical" evidence="1">
    <location>
        <begin position="34"/>
        <end position="56"/>
    </location>
</feature>